<dbReference type="SUPFAM" id="SSF57701">
    <property type="entry name" value="Zn2/Cys6 DNA-binding domain"/>
    <property type="match status" value="1"/>
</dbReference>
<evidence type="ECO:0000256" key="3">
    <source>
        <dbReference type="ARBA" id="ARBA00023163"/>
    </source>
</evidence>
<dbReference type="GO" id="GO:0000981">
    <property type="term" value="F:DNA-binding transcription factor activity, RNA polymerase II-specific"/>
    <property type="evidence" value="ECO:0007669"/>
    <property type="project" value="InterPro"/>
</dbReference>
<dbReference type="GO" id="GO:0009893">
    <property type="term" value="P:positive regulation of metabolic process"/>
    <property type="evidence" value="ECO:0007669"/>
    <property type="project" value="UniProtKB-ARBA"/>
</dbReference>
<evidence type="ECO:0000259" key="6">
    <source>
        <dbReference type="PROSITE" id="PS50048"/>
    </source>
</evidence>
<name>A0A5N7DB13_9EURO</name>
<feature type="region of interest" description="Disordered" evidence="5">
    <location>
        <begin position="109"/>
        <end position="135"/>
    </location>
</feature>
<dbReference type="CDD" id="cd00067">
    <property type="entry name" value="GAL4"/>
    <property type="match status" value="1"/>
</dbReference>
<evidence type="ECO:0000313" key="8">
    <source>
        <dbReference type="Proteomes" id="UP000325579"/>
    </source>
</evidence>
<organism evidence="7 8">
    <name type="scientific">Aspergillus pseudonomiae</name>
    <dbReference type="NCBI Taxonomy" id="1506151"/>
    <lineage>
        <taxon>Eukaryota</taxon>
        <taxon>Fungi</taxon>
        <taxon>Dikarya</taxon>
        <taxon>Ascomycota</taxon>
        <taxon>Pezizomycotina</taxon>
        <taxon>Eurotiomycetes</taxon>
        <taxon>Eurotiomycetidae</taxon>
        <taxon>Eurotiales</taxon>
        <taxon>Aspergillaceae</taxon>
        <taxon>Aspergillus</taxon>
        <taxon>Aspergillus subgen. Circumdati</taxon>
    </lineage>
</organism>
<dbReference type="Pfam" id="PF00172">
    <property type="entry name" value="Zn_clus"/>
    <property type="match status" value="1"/>
</dbReference>
<keyword evidence="1" id="KW-0805">Transcription regulation</keyword>
<keyword evidence="2" id="KW-0238">DNA-binding</keyword>
<dbReference type="PROSITE" id="PS50048">
    <property type="entry name" value="ZN2_CY6_FUNGAL_2"/>
    <property type="match status" value="1"/>
</dbReference>
<dbReference type="GeneID" id="43672052"/>
<evidence type="ECO:0000256" key="1">
    <source>
        <dbReference type="ARBA" id="ARBA00023015"/>
    </source>
</evidence>
<protein>
    <recommendedName>
        <fullName evidence="6">Zn(2)-C6 fungal-type domain-containing protein</fullName>
    </recommendedName>
</protein>
<evidence type="ECO:0000256" key="4">
    <source>
        <dbReference type="ARBA" id="ARBA00023242"/>
    </source>
</evidence>
<dbReference type="Proteomes" id="UP000325579">
    <property type="component" value="Unassembled WGS sequence"/>
</dbReference>
<accession>A0A5N7DB13</accession>
<dbReference type="RefSeq" id="XP_031940664.1">
    <property type="nucleotide sequence ID" value="XM_032087361.1"/>
</dbReference>
<proteinExistence type="predicted"/>
<sequence length="448" mass="47573">MVSGDRKLRAACDRCHELKNRCTRTGGPESRCDRCERLDIDCVYNTTARMGRPRVSEKQKGVSSDSHSHARHSKRQAVQPGKQRGATAVPLPVDPIDPVCADAAAAAHNRSGCAGPRSGPDSGPGPGGHGNLEPVSGFPLLLPEVIPGENLNWDLGMYSPDFAHPAHDDPTGEHRHGHAHQEYHRVESPQYQSKAVFDFSDSGLGTSEQGTASTARITGADELLQLQSHLSNLLTCASESPTGHQPALDKVLMACKELLELLPVPDYRPGSDYSTASNSGTETEVSFAPASVNAGHPDCCHGLGEPTQIGGPFDPPRINYITVLQVATSYAYALQLLDIAVDNLKTRAGNLAPLSLGTFNLASQPAMSTSVGAYMISSMVHQLRDAINLLMPEYQHQKGSPPPHVSSPRSGLGAVAAAANNSIQAAVNMVSEKEASLLEKSAQVMINP</sequence>
<keyword evidence="3" id="KW-0804">Transcription</keyword>
<reference evidence="7 8" key="1">
    <citation type="submission" date="2019-04" db="EMBL/GenBank/DDBJ databases">
        <authorList>
            <consortium name="DOE Joint Genome Institute"/>
            <person name="Mondo S."/>
            <person name="Kjaerbolling I."/>
            <person name="Vesth T."/>
            <person name="Frisvad J.C."/>
            <person name="Nybo J.L."/>
            <person name="Theobald S."/>
            <person name="Kildgaard S."/>
            <person name="Isbrandt T."/>
            <person name="Kuo A."/>
            <person name="Sato A."/>
            <person name="Lyhne E.K."/>
            <person name="Kogle M.E."/>
            <person name="Wiebenga A."/>
            <person name="Kun R.S."/>
            <person name="Lubbers R.J."/>
            <person name="Makela M.R."/>
            <person name="Barry K."/>
            <person name="Chovatia M."/>
            <person name="Clum A."/>
            <person name="Daum C."/>
            <person name="Haridas S."/>
            <person name="He G."/>
            <person name="LaButti K."/>
            <person name="Lipzen A."/>
            <person name="Riley R."/>
            <person name="Salamov A."/>
            <person name="Simmons B.A."/>
            <person name="Magnuson J.K."/>
            <person name="Henrissat B."/>
            <person name="Mortensen U.H."/>
            <person name="Larsen T.O."/>
            <person name="Devries R.P."/>
            <person name="Grigoriev I.V."/>
            <person name="Machida M."/>
            <person name="Baker S.E."/>
            <person name="Andersen M.R."/>
            <person name="Cantor M.N."/>
            <person name="Hua S.X."/>
        </authorList>
    </citation>
    <scope>NUCLEOTIDE SEQUENCE [LARGE SCALE GENOMIC DNA]</scope>
    <source>
        <strain evidence="7 8">CBS 119388</strain>
    </source>
</reference>
<dbReference type="PROSITE" id="PS00463">
    <property type="entry name" value="ZN2_CY6_FUNGAL_1"/>
    <property type="match status" value="1"/>
</dbReference>
<keyword evidence="4" id="KW-0539">Nucleus</keyword>
<dbReference type="Gene3D" id="4.10.240.10">
    <property type="entry name" value="Zn(2)-C6 fungal-type DNA-binding domain"/>
    <property type="match status" value="1"/>
</dbReference>
<dbReference type="InterPro" id="IPR001138">
    <property type="entry name" value="Zn2Cys6_DnaBD"/>
</dbReference>
<feature type="region of interest" description="Disordered" evidence="5">
    <location>
        <begin position="51"/>
        <end position="91"/>
    </location>
</feature>
<dbReference type="SMART" id="SM00066">
    <property type="entry name" value="GAL4"/>
    <property type="match status" value="1"/>
</dbReference>
<evidence type="ECO:0000256" key="5">
    <source>
        <dbReference type="SAM" id="MobiDB-lite"/>
    </source>
</evidence>
<dbReference type="OrthoDB" id="4330117at2759"/>
<feature type="domain" description="Zn(2)-C6 fungal-type" evidence="6">
    <location>
        <begin position="11"/>
        <end position="44"/>
    </location>
</feature>
<dbReference type="AlphaFoldDB" id="A0A5N7DB13"/>
<dbReference type="EMBL" id="ML736777">
    <property type="protein sequence ID" value="KAE8403345.1"/>
    <property type="molecule type" value="Genomic_DNA"/>
</dbReference>
<keyword evidence="8" id="KW-1185">Reference proteome</keyword>
<dbReference type="InterPro" id="IPR036864">
    <property type="entry name" value="Zn2-C6_fun-type_DNA-bd_sf"/>
</dbReference>
<gene>
    <name evidence="7" type="ORF">BDV37DRAFT_283767</name>
</gene>
<dbReference type="GO" id="GO:0008270">
    <property type="term" value="F:zinc ion binding"/>
    <property type="evidence" value="ECO:0007669"/>
    <property type="project" value="InterPro"/>
</dbReference>
<evidence type="ECO:0000256" key="2">
    <source>
        <dbReference type="ARBA" id="ARBA00023125"/>
    </source>
</evidence>
<dbReference type="GO" id="GO:0003677">
    <property type="term" value="F:DNA binding"/>
    <property type="evidence" value="ECO:0007669"/>
    <property type="project" value="UniProtKB-KW"/>
</dbReference>
<evidence type="ECO:0000313" key="7">
    <source>
        <dbReference type="EMBL" id="KAE8403345.1"/>
    </source>
</evidence>